<evidence type="ECO:0000313" key="9">
    <source>
        <dbReference type="Proteomes" id="UP000305100"/>
    </source>
</evidence>
<dbReference type="GO" id="GO:0006508">
    <property type="term" value="P:proteolysis"/>
    <property type="evidence" value="ECO:0007669"/>
    <property type="project" value="UniProtKB-KW"/>
</dbReference>
<dbReference type="EMBL" id="VBSX01000007">
    <property type="protein sequence ID" value="TLQ20130.1"/>
    <property type="molecule type" value="Genomic_DNA"/>
</dbReference>
<keyword evidence="2" id="KW-0479">Metal-binding</keyword>
<feature type="region of interest" description="Disordered" evidence="5">
    <location>
        <begin position="409"/>
        <end position="436"/>
    </location>
</feature>
<dbReference type="AlphaFoldDB" id="A0A5R9CX03"/>
<dbReference type="SUPFAM" id="SSF55486">
    <property type="entry name" value="Metalloproteases ('zincins'), catalytic domain"/>
    <property type="match status" value="2"/>
</dbReference>
<evidence type="ECO:0000259" key="7">
    <source>
        <dbReference type="Pfam" id="PF00413"/>
    </source>
</evidence>
<evidence type="ECO:0000256" key="5">
    <source>
        <dbReference type="SAM" id="MobiDB-lite"/>
    </source>
</evidence>
<feature type="chain" id="PRO_5038686954" evidence="6">
    <location>
        <begin position="17"/>
        <end position="461"/>
    </location>
</feature>
<dbReference type="GO" id="GO:0008270">
    <property type="term" value="F:zinc ion binding"/>
    <property type="evidence" value="ECO:0007669"/>
    <property type="project" value="InterPro"/>
</dbReference>
<organism evidence="8 9">
    <name type="scientific">Lentilactobacillus parafarraginis</name>
    <dbReference type="NCBI Taxonomy" id="390842"/>
    <lineage>
        <taxon>Bacteria</taxon>
        <taxon>Bacillati</taxon>
        <taxon>Bacillota</taxon>
        <taxon>Bacilli</taxon>
        <taxon>Lactobacillales</taxon>
        <taxon>Lactobacillaceae</taxon>
        <taxon>Lentilactobacillus</taxon>
    </lineage>
</organism>
<dbReference type="OrthoDB" id="2328200at2"/>
<dbReference type="GO" id="GO:0004222">
    <property type="term" value="F:metalloendopeptidase activity"/>
    <property type="evidence" value="ECO:0007669"/>
    <property type="project" value="InterPro"/>
</dbReference>
<keyword evidence="3" id="KW-0378">Hydrolase</keyword>
<feature type="domain" description="Peptidase M10 metallopeptidase" evidence="7">
    <location>
        <begin position="370"/>
        <end position="414"/>
    </location>
</feature>
<dbReference type="InterPro" id="IPR024079">
    <property type="entry name" value="MetalloPept_cat_dom_sf"/>
</dbReference>
<dbReference type="GO" id="GO:0031012">
    <property type="term" value="C:extracellular matrix"/>
    <property type="evidence" value="ECO:0007669"/>
    <property type="project" value="InterPro"/>
</dbReference>
<keyword evidence="8" id="KW-0482">Metalloprotease</keyword>
<dbReference type="Gene3D" id="3.40.390.10">
    <property type="entry name" value="Collagenase (Catalytic Domain)"/>
    <property type="match status" value="1"/>
</dbReference>
<evidence type="ECO:0000256" key="3">
    <source>
        <dbReference type="ARBA" id="ARBA00022801"/>
    </source>
</evidence>
<comment type="caution">
    <text evidence="8">The sequence shown here is derived from an EMBL/GenBank/DDBJ whole genome shotgun (WGS) entry which is preliminary data.</text>
</comment>
<dbReference type="Proteomes" id="UP000305100">
    <property type="component" value="Unassembled WGS sequence"/>
</dbReference>
<keyword evidence="4" id="KW-0862">Zinc</keyword>
<proteinExistence type="predicted"/>
<keyword evidence="6" id="KW-0732">Signal</keyword>
<name>A0A5R9CX03_9LACO</name>
<evidence type="ECO:0000256" key="4">
    <source>
        <dbReference type="ARBA" id="ARBA00022833"/>
    </source>
</evidence>
<reference evidence="8 9" key="1">
    <citation type="submission" date="2019-05" db="EMBL/GenBank/DDBJ databases">
        <title>The metagenome of a microbial culture collection derived from dairy environment covers the genomic content of the human microbiome.</title>
        <authorList>
            <person name="Roder T."/>
            <person name="Wuthrich D."/>
            <person name="Sattari Z."/>
            <person name="Von Ah U."/>
            <person name="Bar C."/>
            <person name="Ronchi F."/>
            <person name="Macpherson A.J."/>
            <person name="Ganal-Vonarburg S.C."/>
            <person name="Bruggmann R."/>
            <person name="Vergeres G."/>
        </authorList>
    </citation>
    <scope>NUCLEOTIDE SEQUENCE [LARGE SCALE GENOMIC DNA]</scope>
    <source>
        <strain evidence="8 9">FAM 1079</strain>
    </source>
</reference>
<protein>
    <submittedName>
        <fullName evidence="8">Matrixin family metalloprotease</fullName>
    </submittedName>
</protein>
<evidence type="ECO:0000256" key="6">
    <source>
        <dbReference type="SAM" id="SignalP"/>
    </source>
</evidence>
<dbReference type="InterPro" id="IPR001818">
    <property type="entry name" value="Pept_M10_metallopeptidase"/>
</dbReference>
<keyword evidence="1 8" id="KW-0645">Protease</keyword>
<accession>A0A5R9CX03</accession>
<gene>
    <name evidence="8" type="ORF">FEZ41_04490</name>
</gene>
<sequence>MIRKKLLASATLAALAFPMGFLSPLLQKTSYGTETVKVVWRQKMSHHSYTIDPKKAKNAYAYSAKLGKKVFKLANYRKRTFQTSFHQKLRINQHSRIYYYVTSTSGKKVSGWVWRGYLNKSKTTTNSAKADPIIGASVRSESDLKSYIDAAPDLDPNLTVLGFESSVYTKYRAFLSAQYNLGQFSSAGVFKDHQARVYVADDQLQPYVSAAIDNWNTALGKTVFTLGTKDDHTLTVQLDSATGKQWDGLFNQNVIDINASTFTNPDYATNNIASSSTLDNKLNDISQQASDLLDSTNVLLTKLRFNYQLQYLALQSNYNQASGSDKTAISKQMSSLTTNYENQEKIIRANYQSQIADLQQLVKNTYNQEQVSLSHTSMKNYWTTVIMHEMGHSMGLYHTPYKSDVMYASASNEQSPDATPSPVRYSWTQPKDPDDARAYTTATLSSRDVDRAKLAEILGYW</sequence>
<evidence type="ECO:0000313" key="8">
    <source>
        <dbReference type="EMBL" id="TLQ20130.1"/>
    </source>
</evidence>
<feature type="signal peptide" evidence="6">
    <location>
        <begin position="1"/>
        <end position="16"/>
    </location>
</feature>
<dbReference type="RefSeq" id="WP_138467339.1">
    <property type="nucleotide sequence ID" value="NZ_VBSX01000007.1"/>
</dbReference>
<feature type="compositionally biased region" description="Polar residues" evidence="5">
    <location>
        <begin position="409"/>
        <end position="418"/>
    </location>
</feature>
<evidence type="ECO:0000256" key="1">
    <source>
        <dbReference type="ARBA" id="ARBA00022670"/>
    </source>
</evidence>
<dbReference type="Pfam" id="PF00413">
    <property type="entry name" value="Peptidase_M10"/>
    <property type="match status" value="1"/>
</dbReference>
<evidence type="ECO:0000256" key="2">
    <source>
        <dbReference type="ARBA" id="ARBA00022723"/>
    </source>
</evidence>